<evidence type="ECO:0000256" key="1">
    <source>
        <dbReference type="ARBA" id="ARBA00022801"/>
    </source>
</evidence>
<dbReference type="InterPro" id="IPR013094">
    <property type="entry name" value="AB_hydrolase_3"/>
</dbReference>
<proteinExistence type="predicted"/>
<dbReference type="HOGENOM" id="CLU_012494_6_3_1"/>
<feature type="domain" description="Alpha/beta hydrolase fold-3" evidence="2">
    <location>
        <begin position="107"/>
        <end position="320"/>
    </location>
</feature>
<protein>
    <recommendedName>
        <fullName evidence="2">Alpha/beta hydrolase fold-3 domain-containing protein</fullName>
    </recommendedName>
</protein>
<dbReference type="SUPFAM" id="SSF53474">
    <property type="entry name" value="alpha/beta-Hydrolases"/>
    <property type="match status" value="1"/>
</dbReference>
<reference evidence="3 4" key="1">
    <citation type="submission" date="2015-01" db="EMBL/GenBank/DDBJ databases">
        <title>The Genome Sequence of Fonsecaea pedrosoi CBS 271.37.</title>
        <authorList>
            <consortium name="The Broad Institute Genomics Platform"/>
            <person name="Cuomo C."/>
            <person name="de Hoog S."/>
            <person name="Gorbushina A."/>
            <person name="Stielow B."/>
            <person name="Teixiera M."/>
            <person name="Abouelleil A."/>
            <person name="Chapman S.B."/>
            <person name="Priest M."/>
            <person name="Young S.K."/>
            <person name="Wortman J."/>
            <person name="Nusbaum C."/>
            <person name="Birren B."/>
        </authorList>
    </citation>
    <scope>NUCLEOTIDE SEQUENCE [LARGE SCALE GENOMIC DNA]</scope>
    <source>
        <strain evidence="3 4">CBS 271.37</strain>
    </source>
</reference>
<evidence type="ECO:0000259" key="2">
    <source>
        <dbReference type="Pfam" id="PF07859"/>
    </source>
</evidence>
<gene>
    <name evidence="3" type="ORF">Z517_11601</name>
</gene>
<dbReference type="RefSeq" id="XP_013278639.1">
    <property type="nucleotide sequence ID" value="XM_013423185.1"/>
</dbReference>
<dbReference type="PANTHER" id="PTHR48081">
    <property type="entry name" value="AB HYDROLASE SUPERFAMILY PROTEIN C4A8.06C"/>
    <property type="match status" value="1"/>
</dbReference>
<accession>A0A0D2DB45</accession>
<dbReference type="GO" id="GO:0016787">
    <property type="term" value="F:hydrolase activity"/>
    <property type="evidence" value="ECO:0007669"/>
    <property type="project" value="UniProtKB-KW"/>
</dbReference>
<dbReference type="OrthoDB" id="408631at2759"/>
<evidence type="ECO:0000313" key="3">
    <source>
        <dbReference type="EMBL" id="KIW74831.1"/>
    </source>
</evidence>
<dbReference type="GeneID" id="25311091"/>
<dbReference type="Gene3D" id="3.40.50.1820">
    <property type="entry name" value="alpha/beta hydrolase"/>
    <property type="match status" value="1"/>
</dbReference>
<dbReference type="VEuPathDB" id="FungiDB:Z517_11601"/>
<dbReference type="InterPro" id="IPR050300">
    <property type="entry name" value="GDXG_lipolytic_enzyme"/>
</dbReference>
<dbReference type="InterPro" id="IPR029058">
    <property type="entry name" value="AB_hydrolase_fold"/>
</dbReference>
<keyword evidence="4" id="KW-1185">Reference proteome</keyword>
<dbReference type="PANTHER" id="PTHR48081:SF8">
    <property type="entry name" value="ALPHA_BETA HYDROLASE FOLD-3 DOMAIN-CONTAINING PROTEIN-RELATED"/>
    <property type="match status" value="1"/>
</dbReference>
<keyword evidence="1" id="KW-0378">Hydrolase</keyword>
<dbReference type="AlphaFoldDB" id="A0A0D2DB45"/>
<evidence type="ECO:0000313" key="4">
    <source>
        <dbReference type="Proteomes" id="UP000053029"/>
    </source>
</evidence>
<name>A0A0D2DB45_9EURO</name>
<dbReference type="Pfam" id="PF07859">
    <property type="entry name" value="Abhydrolase_3"/>
    <property type="match status" value="1"/>
</dbReference>
<organism evidence="3 4">
    <name type="scientific">Fonsecaea pedrosoi CBS 271.37</name>
    <dbReference type="NCBI Taxonomy" id="1442368"/>
    <lineage>
        <taxon>Eukaryota</taxon>
        <taxon>Fungi</taxon>
        <taxon>Dikarya</taxon>
        <taxon>Ascomycota</taxon>
        <taxon>Pezizomycotina</taxon>
        <taxon>Eurotiomycetes</taxon>
        <taxon>Chaetothyriomycetidae</taxon>
        <taxon>Chaetothyriales</taxon>
        <taxon>Herpotrichiellaceae</taxon>
        <taxon>Fonsecaea</taxon>
    </lineage>
</organism>
<sequence>MSEREYAPEWLEVCPPPLPSSQKHWIIAHGQQFEAQLGYRPQLHSPLSRTLEEWGSLLNDISARFSLPQAETTSIRSVDMEIAPEKIPIRIYFPEDTHVQRNVPLAVYVHGGGWAMGDLDTEDFQPRTIAKEARMVVVSVDYRLAPGHPFPDGLNDCVRGISWTSSNSTKLGATTQEVIVIGGSAGANLVIASALKIIDQGQKSILKGVAALVPVTVHPDAVPLKFRNRYRSYDEEADCPIDTADAMRDRGGFWDAYTNEISSYTSVLLHPRLHEMPPTYIAVAEKDVLRDDGLLLKHVLEEYGVPVKCDSYGGLPHYFWSFPGPSLANKAREFQENLLKGLEFVNG</sequence>
<dbReference type="Proteomes" id="UP000053029">
    <property type="component" value="Unassembled WGS sequence"/>
</dbReference>
<dbReference type="EMBL" id="KN846976">
    <property type="protein sequence ID" value="KIW74831.1"/>
    <property type="molecule type" value="Genomic_DNA"/>
</dbReference>
<dbReference type="STRING" id="1442368.A0A0D2DB45"/>